<evidence type="ECO:0000313" key="3">
    <source>
        <dbReference type="EMBL" id="ABI59612.1"/>
    </source>
</evidence>
<dbReference type="AlphaFoldDB" id="Q0AGC0"/>
<evidence type="ECO:0000256" key="2">
    <source>
        <dbReference type="SAM" id="Phobius"/>
    </source>
</evidence>
<dbReference type="Proteomes" id="UP000001966">
    <property type="component" value="Chromosome"/>
</dbReference>
<feature type="compositionally biased region" description="Basic residues" evidence="1">
    <location>
        <begin position="69"/>
        <end position="101"/>
    </location>
</feature>
<evidence type="ECO:0000313" key="4">
    <source>
        <dbReference type="Proteomes" id="UP000001966"/>
    </source>
</evidence>
<name>Q0AGC0_NITEC</name>
<gene>
    <name evidence="3" type="ordered locus">Neut_1364</name>
</gene>
<reference evidence="3 4" key="1">
    <citation type="journal article" date="2007" name="Environ. Microbiol.">
        <title>Whole-genome analysis of the ammonia-oxidizing bacterium, Nitrosomonas eutropha C91: implications for niche adaptation.</title>
        <authorList>
            <person name="Stein L.Y."/>
            <person name="Arp D.J."/>
            <person name="Berube P.M."/>
            <person name="Chain P.S."/>
            <person name="Hauser L."/>
            <person name="Jetten M.S."/>
            <person name="Klotz M.G."/>
            <person name="Larimer F.W."/>
            <person name="Norton J.M."/>
            <person name="Op den Camp H.J.M."/>
            <person name="Shin M."/>
            <person name="Wei X."/>
        </authorList>
    </citation>
    <scope>NUCLEOTIDE SEQUENCE [LARGE SCALE GENOMIC DNA]</scope>
    <source>
        <strain evidence="4">DSM 101675 / C91 / Nm57</strain>
    </source>
</reference>
<dbReference type="HOGENOM" id="CLU_141601_0_0_4"/>
<proteinExistence type="predicted"/>
<dbReference type="STRING" id="335283.Neut_1364"/>
<evidence type="ECO:0008006" key="5">
    <source>
        <dbReference type="Google" id="ProtNLM"/>
    </source>
</evidence>
<keyword evidence="2" id="KW-0472">Membrane</keyword>
<dbReference type="eggNOG" id="ENOG5032C5A">
    <property type="taxonomic scope" value="Bacteria"/>
</dbReference>
<feature type="transmembrane region" description="Helical" evidence="2">
    <location>
        <begin position="46"/>
        <end position="65"/>
    </location>
</feature>
<sequence>MNDGWVVGFPIQLGFRLGVLTLVASGINLKRIIPRRNIMNVKTKKLIGLALTTLLTASLATPSLAHADRGHHGHSHHKHKRHKHKHHHHHHHDHDHHRHSNGHMHIYSQPPVYYQQHYPQSQYNYNYNYYPPAPVYVVPPRMNMGISAGNVDFMLRF</sequence>
<dbReference type="KEGG" id="net:Neut_1364"/>
<keyword evidence="2" id="KW-0812">Transmembrane</keyword>
<feature type="transmembrane region" description="Helical" evidence="2">
    <location>
        <begin position="6"/>
        <end position="25"/>
    </location>
</feature>
<feature type="region of interest" description="Disordered" evidence="1">
    <location>
        <begin position="65"/>
        <end position="101"/>
    </location>
</feature>
<protein>
    <recommendedName>
        <fullName evidence="5">Transmembrane protein</fullName>
    </recommendedName>
</protein>
<dbReference type="EMBL" id="CP000450">
    <property type="protein sequence ID" value="ABI59612.1"/>
    <property type="molecule type" value="Genomic_DNA"/>
</dbReference>
<accession>Q0AGC0</accession>
<keyword evidence="2" id="KW-1133">Transmembrane helix</keyword>
<organism evidence="3 4">
    <name type="scientific">Nitrosomonas eutropha (strain DSM 101675 / C91 / Nm57)</name>
    <dbReference type="NCBI Taxonomy" id="335283"/>
    <lineage>
        <taxon>Bacteria</taxon>
        <taxon>Pseudomonadati</taxon>
        <taxon>Pseudomonadota</taxon>
        <taxon>Betaproteobacteria</taxon>
        <taxon>Nitrosomonadales</taxon>
        <taxon>Nitrosomonadaceae</taxon>
        <taxon>Nitrosomonas</taxon>
    </lineage>
</organism>
<evidence type="ECO:0000256" key="1">
    <source>
        <dbReference type="SAM" id="MobiDB-lite"/>
    </source>
</evidence>